<keyword evidence="4" id="KW-1185">Reference proteome</keyword>
<evidence type="ECO:0000313" key="4">
    <source>
        <dbReference type="Proteomes" id="UP000076078"/>
    </source>
</evidence>
<name>A0A151ZH34_TIELA</name>
<dbReference type="AlphaFoldDB" id="A0A151ZH34"/>
<evidence type="ECO:0000256" key="1">
    <source>
        <dbReference type="SAM" id="MobiDB-lite"/>
    </source>
</evidence>
<feature type="signal peptide" evidence="2">
    <location>
        <begin position="1"/>
        <end position="18"/>
    </location>
</feature>
<feature type="compositionally biased region" description="Low complexity" evidence="1">
    <location>
        <begin position="215"/>
        <end position="232"/>
    </location>
</feature>
<evidence type="ECO:0000313" key="3">
    <source>
        <dbReference type="EMBL" id="KYQ93298.1"/>
    </source>
</evidence>
<evidence type="ECO:0000256" key="2">
    <source>
        <dbReference type="SAM" id="SignalP"/>
    </source>
</evidence>
<dbReference type="Proteomes" id="UP000076078">
    <property type="component" value="Unassembled WGS sequence"/>
</dbReference>
<feature type="region of interest" description="Disordered" evidence="1">
    <location>
        <begin position="210"/>
        <end position="267"/>
    </location>
</feature>
<reference evidence="3 4" key="1">
    <citation type="submission" date="2015-12" db="EMBL/GenBank/DDBJ databases">
        <title>Dictyostelia acquired genes for synthesis and detection of signals that induce cell-type specialization by lateral gene transfer from prokaryotes.</title>
        <authorList>
            <person name="Gloeckner G."/>
            <person name="Schaap P."/>
        </authorList>
    </citation>
    <scope>NUCLEOTIDE SEQUENCE [LARGE SCALE GENOMIC DNA]</scope>
    <source>
        <strain evidence="3 4">TK</strain>
    </source>
</reference>
<keyword evidence="2" id="KW-0732">Signal</keyword>
<feature type="compositionally biased region" description="Low complexity" evidence="1">
    <location>
        <begin position="240"/>
        <end position="253"/>
    </location>
</feature>
<sequence length="267" mass="30535">MLFVKIVVLLCFIIIVNSKQHKSDLTWIYKDSFRDSFQIQTMNGISKKELGFDSKNTDPTYDNSQYSIKYWVSPERGIPFKVKSIFDKSKVLSFKMYIEEPNPKLLLTFIKKNGKLSSPIELVKSFEDSPLFQWITVMVHQIPEIDMEFLGFWIHGIKGYSGIVYIDNVLLVNTNKEHFDGCSKLECNRNETCVNRFDVVYYCVPRDLPTPPQTSTPTPTSTIKNQNTTSTPTPTPTPTPTKSLTPTPTSTPTKPTPKPKKSIKKHK</sequence>
<feature type="chain" id="PRO_5007593292" evidence="2">
    <location>
        <begin position="19"/>
        <end position="267"/>
    </location>
</feature>
<protein>
    <submittedName>
        <fullName evidence="3">Uncharacterized protein</fullName>
    </submittedName>
</protein>
<accession>A0A151ZH34</accession>
<proteinExistence type="predicted"/>
<feature type="compositionally biased region" description="Basic residues" evidence="1">
    <location>
        <begin position="257"/>
        <end position="267"/>
    </location>
</feature>
<dbReference type="InParanoid" id="A0A151ZH34"/>
<dbReference type="EMBL" id="LODT01000028">
    <property type="protein sequence ID" value="KYQ93298.1"/>
    <property type="molecule type" value="Genomic_DNA"/>
</dbReference>
<organism evidence="3 4">
    <name type="scientific">Tieghemostelium lacteum</name>
    <name type="common">Slime mold</name>
    <name type="synonym">Dictyostelium lacteum</name>
    <dbReference type="NCBI Taxonomy" id="361077"/>
    <lineage>
        <taxon>Eukaryota</taxon>
        <taxon>Amoebozoa</taxon>
        <taxon>Evosea</taxon>
        <taxon>Eumycetozoa</taxon>
        <taxon>Dictyostelia</taxon>
        <taxon>Dictyosteliales</taxon>
        <taxon>Raperosteliaceae</taxon>
        <taxon>Tieghemostelium</taxon>
    </lineage>
</organism>
<gene>
    <name evidence="3" type="ORF">DLAC_11644</name>
</gene>
<comment type="caution">
    <text evidence="3">The sequence shown here is derived from an EMBL/GenBank/DDBJ whole genome shotgun (WGS) entry which is preliminary data.</text>
</comment>